<sequence length="109" mass="11693">MGFLTATVIFAVAQTIFTPIIMKLIERYASPLISLIGLLSTWVALFVATLFAGGLQITGLSTWIAATVVVWVVTAVGSWVLPLIFLRDKDNKDKRGKKKAQPSADASAA</sequence>
<keyword evidence="3" id="KW-1185">Reference proteome</keyword>
<dbReference type="EMBL" id="CP121252">
    <property type="protein sequence ID" value="WFP16992.1"/>
    <property type="molecule type" value="Genomic_DNA"/>
</dbReference>
<name>A0ABY8H8P8_9MICC</name>
<feature type="transmembrane region" description="Helical" evidence="1">
    <location>
        <begin position="32"/>
        <end position="57"/>
    </location>
</feature>
<keyword evidence="1" id="KW-1133">Transmembrane helix</keyword>
<reference evidence="2 3" key="1">
    <citation type="submission" date="2023-04" db="EMBL/GenBank/DDBJ databases">
        <title>Funneling lignin-derived compounds into biodiesel using alkali-halophilic Citricoccus sp. P2.</title>
        <authorList>
            <person name="Luo C.-B."/>
        </authorList>
    </citation>
    <scope>NUCLEOTIDE SEQUENCE [LARGE SCALE GENOMIC DNA]</scope>
    <source>
        <strain evidence="2 3">P2</strain>
    </source>
</reference>
<keyword evidence="1" id="KW-0472">Membrane</keyword>
<evidence type="ECO:0000313" key="2">
    <source>
        <dbReference type="EMBL" id="WFP16992.1"/>
    </source>
</evidence>
<feature type="transmembrane region" description="Helical" evidence="1">
    <location>
        <begin position="63"/>
        <end position="86"/>
    </location>
</feature>
<proteinExistence type="predicted"/>
<evidence type="ECO:0008006" key="4">
    <source>
        <dbReference type="Google" id="ProtNLM"/>
    </source>
</evidence>
<dbReference type="RefSeq" id="WP_278158200.1">
    <property type="nucleotide sequence ID" value="NZ_CP121252.1"/>
</dbReference>
<organism evidence="2 3">
    <name type="scientific">Citricoccus muralis</name>
    <dbReference type="NCBI Taxonomy" id="169134"/>
    <lineage>
        <taxon>Bacteria</taxon>
        <taxon>Bacillati</taxon>
        <taxon>Actinomycetota</taxon>
        <taxon>Actinomycetes</taxon>
        <taxon>Micrococcales</taxon>
        <taxon>Micrococcaceae</taxon>
        <taxon>Citricoccus</taxon>
    </lineage>
</organism>
<evidence type="ECO:0000313" key="3">
    <source>
        <dbReference type="Proteomes" id="UP001219037"/>
    </source>
</evidence>
<gene>
    <name evidence="2" type="ORF">P8192_02380</name>
</gene>
<accession>A0ABY8H8P8</accession>
<keyword evidence="1" id="KW-0812">Transmembrane</keyword>
<evidence type="ECO:0000256" key="1">
    <source>
        <dbReference type="SAM" id="Phobius"/>
    </source>
</evidence>
<protein>
    <recommendedName>
        <fullName evidence="4">Superfamily IV 4 TMS phage holin</fullName>
    </recommendedName>
</protein>
<dbReference type="Proteomes" id="UP001219037">
    <property type="component" value="Chromosome"/>
</dbReference>
<feature type="transmembrane region" description="Helical" evidence="1">
    <location>
        <begin position="6"/>
        <end position="25"/>
    </location>
</feature>